<protein>
    <submittedName>
        <fullName evidence="1">Uncharacterized protein</fullName>
    </submittedName>
</protein>
<dbReference type="Proteomes" id="UP001321473">
    <property type="component" value="Unassembled WGS sequence"/>
</dbReference>
<comment type="caution">
    <text evidence="1">The sequence shown here is derived from an EMBL/GenBank/DDBJ whole genome shotgun (WGS) entry which is preliminary data.</text>
</comment>
<gene>
    <name evidence="1" type="ORF">V5799_004965</name>
</gene>
<reference evidence="1 2" key="1">
    <citation type="journal article" date="2023" name="Arcadia Sci">
        <title>De novo assembly of a long-read Amblyomma americanum tick genome.</title>
        <authorList>
            <person name="Chou S."/>
            <person name="Poskanzer K.E."/>
            <person name="Rollins M."/>
            <person name="Thuy-Boun P.S."/>
        </authorList>
    </citation>
    <scope>NUCLEOTIDE SEQUENCE [LARGE SCALE GENOMIC DNA]</scope>
    <source>
        <strain evidence="1">F_SG_1</strain>
        <tissue evidence="1">Salivary glands</tissue>
    </source>
</reference>
<name>A0AAQ4D4L3_AMBAM</name>
<dbReference type="AlphaFoldDB" id="A0AAQ4D4L3"/>
<dbReference type="EMBL" id="JARKHS020035243">
    <property type="protein sequence ID" value="KAK8757403.1"/>
    <property type="molecule type" value="Genomic_DNA"/>
</dbReference>
<organism evidence="1 2">
    <name type="scientific">Amblyomma americanum</name>
    <name type="common">Lone star tick</name>
    <dbReference type="NCBI Taxonomy" id="6943"/>
    <lineage>
        <taxon>Eukaryota</taxon>
        <taxon>Metazoa</taxon>
        <taxon>Ecdysozoa</taxon>
        <taxon>Arthropoda</taxon>
        <taxon>Chelicerata</taxon>
        <taxon>Arachnida</taxon>
        <taxon>Acari</taxon>
        <taxon>Parasitiformes</taxon>
        <taxon>Ixodida</taxon>
        <taxon>Ixodoidea</taxon>
        <taxon>Ixodidae</taxon>
        <taxon>Amblyomminae</taxon>
        <taxon>Amblyomma</taxon>
    </lineage>
</organism>
<evidence type="ECO:0000313" key="2">
    <source>
        <dbReference type="Proteomes" id="UP001321473"/>
    </source>
</evidence>
<proteinExistence type="predicted"/>
<sequence>MRRRVQYFRQEDEMATSTPTVIAAFSKFVAAAKATALIRLVRYLVNESLLPVSSGNLADIYGVDERAAFHLRADTCAREAIGVMPRAWQHLLYQERLEQRCPHFRTLESILSTMRSHTVLQLLCIPPQNRHHYHAA</sequence>
<evidence type="ECO:0000313" key="1">
    <source>
        <dbReference type="EMBL" id="KAK8757403.1"/>
    </source>
</evidence>
<accession>A0AAQ4D4L3</accession>
<keyword evidence="2" id="KW-1185">Reference proteome</keyword>